<feature type="compositionally biased region" description="Low complexity" evidence="1">
    <location>
        <begin position="120"/>
        <end position="135"/>
    </location>
</feature>
<evidence type="ECO:0000313" key="2">
    <source>
        <dbReference type="EMBL" id="NIH54374.1"/>
    </source>
</evidence>
<gene>
    <name evidence="2" type="ORF">FHX76_002270</name>
</gene>
<dbReference type="AlphaFoldDB" id="A0A7X5R2B4"/>
<reference evidence="2 3" key="1">
    <citation type="submission" date="2020-02" db="EMBL/GenBank/DDBJ databases">
        <title>Sequencing the genomes of 1000 actinobacteria strains.</title>
        <authorList>
            <person name="Klenk H.-P."/>
        </authorList>
    </citation>
    <scope>NUCLEOTIDE SEQUENCE [LARGE SCALE GENOMIC DNA]</scope>
    <source>
        <strain evidence="2 3">DSM 27960</strain>
    </source>
</reference>
<dbReference type="Proteomes" id="UP000541033">
    <property type="component" value="Unassembled WGS sequence"/>
</dbReference>
<accession>A0A7X5R2B4</accession>
<comment type="caution">
    <text evidence="2">The sequence shown here is derived from an EMBL/GenBank/DDBJ whole genome shotgun (WGS) entry which is preliminary data.</text>
</comment>
<evidence type="ECO:0000256" key="1">
    <source>
        <dbReference type="SAM" id="MobiDB-lite"/>
    </source>
</evidence>
<keyword evidence="3" id="KW-1185">Reference proteome</keyword>
<proteinExistence type="predicted"/>
<sequence length="153" mass="16700">MADVGTTRLTANVIISDALRAATHSQRSPSPWLSRYRVADAITSNTNAALISGSSGIEGLPFWRRSAATRFIRLLLSCPQNTRMIVAVCTAPSLRRRVGEDISQSDDVWSEDHAALRIHAAPSSAQQPRSAQQSRRAQESRRIALTAFSQAKT</sequence>
<protein>
    <submittedName>
        <fullName evidence="2">Uncharacterized protein</fullName>
    </submittedName>
</protein>
<dbReference type="EMBL" id="JAAMOX010000002">
    <property type="protein sequence ID" value="NIH54374.1"/>
    <property type="molecule type" value="Genomic_DNA"/>
</dbReference>
<evidence type="ECO:0000313" key="3">
    <source>
        <dbReference type="Proteomes" id="UP000541033"/>
    </source>
</evidence>
<organism evidence="2 3">
    <name type="scientific">Lysinibacter cavernae</name>
    <dbReference type="NCBI Taxonomy" id="1640652"/>
    <lineage>
        <taxon>Bacteria</taxon>
        <taxon>Bacillati</taxon>
        <taxon>Actinomycetota</taxon>
        <taxon>Actinomycetes</taxon>
        <taxon>Micrococcales</taxon>
        <taxon>Microbacteriaceae</taxon>
        <taxon>Lysinibacter</taxon>
    </lineage>
</organism>
<feature type="region of interest" description="Disordered" evidence="1">
    <location>
        <begin position="119"/>
        <end position="153"/>
    </location>
</feature>
<name>A0A7X5R2B4_9MICO</name>